<sequence>MQAEAESLAGAIQRKGGRCHLLRADLTLPEAAESLAREAVGRVGRMDVVVNDAGGMLQRVDPARVSLEFWRQVFDLNVTSRFLLTRAFLPAMRERGWGGSSTSAPLPRTRAAAPAPAPATTRRPRRRCTR</sequence>
<reference evidence="4" key="2">
    <citation type="journal article" date="2016" name="Int. J. Syst. Evol. Microbiol.">
        <title>Complete genome sequence and cell structure of Limnochorda pilosa, a Gram-negative spore-former within the phylum Firmicutes.</title>
        <authorList>
            <person name="Watanabe M."/>
            <person name="Kojima H."/>
            <person name="Fukui M."/>
        </authorList>
    </citation>
    <scope>NUCLEOTIDE SEQUENCE [LARGE SCALE GENOMIC DNA]</scope>
    <source>
        <strain evidence="4">HC45</strain>
    </source>
</reference>
<dbReference type="InterPro" id="IPR036291">
    <property type="entry name" value="NAD(P)-bd_dom_sf"/>
</dbReference>
<dbReference type="Proteomes" id="UP000065807">
    <property type="component" value="Chromosome"/>
</dbReference>
<dbReference type="EMBL" id="AP014924">
    <property type="protein sequence ID" value="BAS27846.1"/>
    <property type="molecule type" value="Genomic_DNA"/>
</dbReference>
<evidence type="ECO:0000313" key="3">
    <source>
        <dbReference type="EMBL" id="BAS27846.1"/>
    </source>
</evidence>
<dbReference type="InterPro" id="IPR002347">
    <property type="entry name" value="SDR_fam"/>
</dbReference>
<dbReference type="PANTHER" id="PTHR42879">
    <property type="entry name" value="3-OXOACYL-(ACYL-CARRIER-PROTEIN) REDUCTASE"/>
    <property type="match status" value="1"/>
</dbReference>
<proteinExistence type="inferred from homology"/>
<gene>
    <name evidence="3" type="ORF">LIP_2005</name>
</gene>
<dbReference type="AlphaFoldDB" id="A0A0K2SL49"/>
<dbReference type="InterPro" id="IPR050259">
    <property type="entry name" value="SDR"/>
</dbReference>
<comment type="similarity">
    <text evidence="1">Belongs to the short-chain dehydrogenases/reductases (SDR) family.</text>
</comment>
<dbReference type="KEGG" id="lpil:LIP_2005"/>
<dbReference type="SUPFAM" id="SSF51735">
    <property type="entry name" value="NAD(P)-binding Rossmann-fold domains"/>
    <property type="match status" value="1"/>
</dbReference>
<keyword evidence="4" id="KW-1185">Reference proteome</keyword>
<reference evidence="4" key="1">
    <citation type="submission" date="2015-07" db="EMBL/GenBank/DDBJ databases">
        <title>Complete genome sequence and phylogenetic analysis of Limnochorda pilosa.</title>
        <authorList>
            <person name="Watanabe M."/>
            <person name="Kojima H."/>
            <person name="Fukui M."/>
        </authorList>
    </citation>
    <scope>NUCLEOTIDE SEQUENCE [LARGE SCALE GENOMIC DNA]</scope>
    <source>
        <strain evidence="4">HC45</strain>
    </source>
</reference>
<feature type="compositionally biased region" description="Low complexity" evidence="2">
    <location>
        <begin position="104"/>
        <end position="121"/>
    </location>
</feature>
<organism evidence="3 4">
    <name type="scientific">Limnochorda pilosa</name>
    <dbReference type="NCBI Taxonomy" id="1555112"/>
    <lineage>
        <taxon>Bacteria</taxon>
        <taxon>Bacillati</taxon>
        <taxon>Bacillota</taxon>
        <taxon>Limnochordia</taxon>
        <taxon>Limnochordales</taxon>
        <taxon>Limnochordaceae</taxon>
        <taxon>Limnochorda</taxon>
    </lineage>
</organism>
<name>A0A0K2SL49_LIMPI</name>
<evidence type="ECO:0000256" key="2">
    <source>
        <dbReference type="SAM" id="MobiDB-lite"/>
    </source>
</evidence>
<dbReference type="Gene3D" id="3.40.50.720">
    <property type="entry name" value="NAD(P)-binding Rossmann-like Domain"/>
    <property type="match status" value="1"/>
</dbReference>
<dbReference type="STRING" id="1555112.LIP_2005"/>
<evidence type="ECO:0000313" key="4">
    <source>
        <dbReference type="Proteomes" id="UP000065807"/>
    </source>
</evidence>
<protein>
    <submittedName>
        <fullName evidence="3">Oxidoreductase</fullName>
    </submittedName>
</protein>
<accession>A0A0K2SL49</accession>
<dbReference type="Pfam" id="PF00106">
    <property type="entry name" value="adh_short"/>
    <property type="match status" value="1"/>
</dbReference>
<evidence type="ECO:0000256" key="1">
    <source>
        <dbReference type="ARBA" id="ARBA00006484"/>
    </source>
</evidence>
<feature type="region of interest" description="Disordered" evidence="2">
    <location>
        <begin position="96"/>
        <end position="130"/>
    </location>
</feature>
<dbReference type="CDD" id="cd05233">
    <property type="entry name" value="SDR_c"/>
    <property type="match status" value="1"/>
</dbReference>